<dbReference type="InterPro" id="IPR025295">
    <property type="entry name" value="eCIS_core_dom"/>
</dbReference>
<feature type="region of interest" description="Disordered" evidence="1">
    <location>
        <begin position="507"/>
        <end position="528"/>
    </location>
</feature>
<evidence type="ECO:0000313" key="4">
    <source>
        <dbReference type="Proteomes" id="UP000480684"/>
    </source>
</evidence>
<organism evidence="3 4">
    <name type="scientific">Magnetospirillum aberrantis SpK</name>
    <dbReference type="NCBI Taxonomy" id="908842"/>
    <lineage>
        <taxon>Bacteria</taxon>
        <taxon>Pseudomonadati</taxon>
        <taxon>Pseudomonadota</taxon>
        <taxon>Alphaproteobacteria</taxon>
        <taxon>Rhodospirillales</taxon>
        <taxon>Rhodospirillaceae</taxon>
        <taxon>Magnetospirillum</taxon>
    </lineage>
</organism>
<sequence length="655" mass="71880">MAYAWAAARQPGRREEPAHVPNRTGLPDPLKAGTESLSGMSLDDVRVHYNSPQPARYGAQAFTRGSEIHVGPGAERHLAHEAWHVVQQKQRRVAADSSVRGVPLNTDRRLETEADTMGARALRTAAPAQAAGMKAVTTVPAVTQCYGVYSGDTEAETWTVSDNRHMALRSVGGECRELYATPQLIAAANQSLRQRGSFVRLIQGPPCPHPVLGALYRAYPSWVPRDQASNDELGKAKDCRDMTEKAEKNRLANNRGGEPNFAMWADCSKAAQAVIGGRMGYFRDFKVKAGKESRPQDEVENQPSAFARHLGTSLFRAGFKTKDKARDLRARYAKLTDKEREAFDQRMGINLHANPDVGEAYLIATESTMPGYRPDPGNEWVYHVAGVVMSDGSDRVTLEGFSLGADSANAVSNNVWNFQMHGTDPSRPKQTFHDLHLNQRGQHANRATTMVIHGPGPKPGRTVMRPPNQTAKVQRPTFGTSSRQGQNSTLRRTVMRPTTQTANVQLPTIGTNSRQGQSGTQIQRPRPVGEQRVPAYVAPGLRVRGVSGAGYNCAIRALLLAGNGSVDEAVVAQARQTLVSEHLASAHNMLSLRSPAGRRLIQYLRQNGHIDATRGIRVYYYMGNHIVHEDVAAGPNPISVYLSFRERHYYAVVPE</sequence>
<dbReference type="AlphaFoldDB" id="A0A7C9QTK6"/>
<dbReference type="EMBL" id="JAAIYP010000036">
    <property type="protein sequence ID" value="NFV80338.1"/>
    <property type="molecule type" value="Genomic_DNA"/>
</dbReference>
<feature type="region of interest" description="Disordered" evidence="1">
    <location>
        <begin position="1"/>
        <end position="35"/>
    </location>
</feature>
<evidence type="ECO:0000313" key="3">
    <source>
        <dbReference type="EMBL" id="NFV80338.1"/>
    </source>
</evidence>
<feature type="region of interest" description="Disordered" evidence="1">
    <location>
        <begin position="454"/>
        <end position="489"/>
    </location>
</feature>
<evidence type="ECO:0000256" key="1">
    <source>
        <dbReference type="SAM" id="MobiDB-lite"/>
    </source>
</evidence>
<dbReference type="Proteomes" id="UP000480684">
    <property type="component" value="Unassembled WGS sequence"/>
</dbReference>
<comment type="caution">
    <text evidence="3">The sequence shown here is derived from an EMBL/GenBank/DDBJ whole genome shotgun (WGS) entry which is preliminary data.</text>
</comment>
<name>A0A7C9QTK6_9PROT</name>
<reference evidence="3 4" key="1">
    <citation type="submission" date="2020-02" db="EMBL/GenBank/DDBJ databases">
        <authorList>
            <person name="Dziuba M."/>
            <person name="Kuznetsov B."/>
            <person name="Mardanov A."/>
            <person name="Ravin N."/>
            <person name="Grouzdev D."/>
        </authorList>
    </citation>
    <scope>NUCLEOTIDE SEQUENCE [LARGE SCALE GENOMIC DNA]</scope>
    <source>
        <strain evidence="3 4">SpK</strain>
    </source>
</reference>
<feature type="domain" description="eCIS core" evidence="2">
    <location>
        <begin position="26"/>
        <end position="91"/>
    </location>
</feature>
<protein>
    <submittedName>
        <fullName evidence="3">DUF4157 domain-containing protein</fullName>
    </submittedName>
</protein>
<proteinExistence type="predicted"/>
<dbReference type="RefSeq" id="WP_163678398.1">
    <property type="nucleotide sequence ID" value="NZ_JAAIYP010000036.1"/>
</dbReference>
<evidence type="ECO:0000259" key="2">
    <source>
        <dbReference type="Pfam" id="PF13699"/>
    </source>
</evidence>
<gene>
    <name evidence="3" type="ORF">G4223_09460</name>
</gene>
<keyword evidence="4" id="KW-1185">Reference proteome</keyword>
<accession>A0A7C9QTK6</accession>
<feature type="compositionally biased region" description="Polar residues" evidence="1">
    <location>
        <begin position="467"/>
        <end position="489"/>
    </location>
</feature>
<dbReference type="Pfam" id="PF13699">
    <property type="entry name" value="eCIS_core"/>
    <property type="match status" value="1"/>
</dbReference>
<feature type="compositionally biased region" description="Polar residues" evidence="1">
    <location>
        <begin position="507"/>
        <end position="523"/>
    </location>
</feature>